<organism evidence="3">
    <name type="scientific">bioreactor metagenome</name>
    <dbReference type="NCBI Taxonomy" id="1076179"/>
    <lineage>
        <taxon>unclassified sequences</taxon>
        <taxon>metagenomes</taxon>
        <taxon>ecological metagenomes</taxon>
    </lineage>
</organism>
<comment type="similarity">
    <text evidence="1">Belongs to the intimin/invasin family.</text>
</comment>
<dbReference type="InterPro" id="IPR003344">
    <property type="entry name" value="Big_1_dom"/>
</dbReference>
<proteinExistence type="inferred from homology"/>
<feature type="domain" description="Big-1" evidence="2">
    <location>
        <begin position="22"/>
        <end position="105"/>
    </location>
</feature>
<dbReference type="EMBL" id="VSSQ01119390">
    <property type="protein sequence ID" value="MPN52871.1"/>
    <property type="molecule type" value="Genomic_DNA"/>
</dbReference>
<dbReference type="InterPro" id="IPR008964">
    <property type="entry name" value="Invasin/intimin_cell_adhesion"/>
</dbReference>
<dbReference type="Pfam" id="PF02369">
    <property type="entry name" value="Big_1"/>
    <property type="match status" value="1"/>
</dbReference>
<reference evidence="3" key="1">
    <citation type="submission" date="2019-08" db="EMBL/GenBank/DDBJ databases">
        <authorList>
            <person name="Kucharzyk K."/>
            <person name="Murdoch R.W."/>
            <person name="Higgins S."/>
            <person name="Loffler F."/>
        </authorList>
    </citation>
    <scope>NUCLEOTIDE SEQUENCE</scope>
</reference>
<evidence type="ECO:0000259" key="2">
    <source>
        <dbReference type="Pfam" id="PF02369"/>
    </source>
</evidence>
<gene>
    <name evidence="3" type="ORF">SDC9_200534</name>
</gene>
<comment type="caution">
    <text evidence="3">The sequence shown here is derived from an EMBL/GenBank/DDBJ whole genome shotgun (WGS) entry which is preliminary data.</text>
</comment>
<evidence type="ECO:0000256" key="1">
    <source>
        <dbReference type="ARBA" id="ARBA00010116"/>
    </source>
</evidence>
<protein>
    <recommendedName>
        <fullName evidence="2">Big-1 domain-containing protein</fullName>
    </recommendedName>
</protein>
<dbReference type="InterPro" id="IPR013783">
    <property type="entry name" value="Ig-like_fold"/>
</dbReference>
<evidence type="ECO:0000313" key="3">
    <source>
        <dbReference type="EMBL" id="MPN52871.1"/>
    </source>
</evidence>
<accession>A0A645INH8</accession>
<dbReference type="SUPFAM" id="SSF49373">
    <property type="entry name" value="Invasin/intimin cell-adhesion fragments"/>
    <property type="match status" value="1"/>
</dbReference>
<name>A0A645INH8_9ZZZZ</name>
<dbReference type="Gene3D" id="2.60.40.10">
    <property type="entry name" value="Immunoglobulins"/>
    <property type="match status" value="1"/>
</dbReference>
<dbReference type="AlphaFoldDB" id="A0A645INH8"/>
<sequence length="107" mass="11233">MSLTKASGSGSVSVSNSYLLGQKILAKADGKDKCLVVVFLLDKNGRGVAGKSVELEGMSGIGKVNDISDEKGQIIFEMASATEGQFRLTANYSGADLPQTVTVTFRK</sequence>